<gene>
    <name evidence="1" type="ORF">CANINC_000578</name>
</gene>
<dbReference type="SUPFAM" id="SSF55729">
    <property type="entry name" value="Acyl-CoA N-acyltransferases (Nat)"/>
    <property type="match status" value="1"/>
</dbReference>
<dbReference type="Proteomes" id="UP000307173">
    <property type="component" value="Unassembled WGS sequence"/>
</dbReference>
<keyword evidence="2" id="KW-1185">Reference proteome</keyword>
<organism evidence="1 2">
    <name type="scientific">Pichia inconspicua</name>
    <dbReference type="NCBI Taxonomy" id="52247"/>
    <lineage>
        <taxon>Eukaryota</taxon>
        <taxon>Fungi</taxon>
        <taxon>Dikarya</taxon>
        <taxon>Ascomycota</taxon>
        <taxon>Saccharomycotina</taxon>
        <taxon>Pichiomycetes</taxon>
        <taxon>Pichiales</taxon>
        <taxon>Pichiaceae</taxon>
        <taxon>Pichia</taxon>
    </lineage>
</organism>
<dbReference type="OrthoDB" id="3995865at2759"/>
<reference evidence="1 2" key="1">
    <citation type="journal article" date="2019" name="Front. Genet.">
        <title>Whole-Genome Sequencing of the Opportunistic Yeast Pathogen Candida inconspicua Uncovers Its Hybrid Origin.</title>
        <authorList>
            <person name="Mixao V."/>
            <person name="Hansen A.P."/>
            <person name="Saus E."/>
            <person name="Boekhout T."/>
            <person name="Lass-Florl C."/>
            <person name="Gabaldon T."/>
        </authorList>
    </citation>
    <scope>NUCLEOTIDE SEQUENCE [LARGE SCALE GENOMIC DNA]</scope>
    <source>
        <strain evidence="1 2">CBS 180</strain>
    </source>
</reference>
<name>A0A4T0X770_9ASCO</name>
<comment type="caution">
    <text evidence="1">The sequence shown here is derived from an EMBL/GenBank/DDBJ whole genome shotgun (WGS) entry which is preliminary data.</text>
</comment>
<accession>A0A4T0X770</accession>
<evidence type="ECO:0000313" key="2">
    <source>
        <dbReference type="Proteomes" id="UP000307173"/>
    </source>
</evidence>
<evidence type="ECO:0000313" key="1">
    <source>
        <dbReference type="EMBL" id="TID30842.1"/>
    </source>
</evidence>
<dbReference type="AlphaFoldDB" id="A0A4T0X770"/>
<dbReference type="InterPro" id="IPR016181">
    <property type="entry name" value="Acyl_CoA_acyltransferase"/>
</dbReference>
<sequence length="401" mass="46199">MYTIKQLNNIYDCDDSSLAELDKVTANSHCSFGKPHPVDEFVASHRSIFLSKRHPMQQFYIQHENGDIISSVDVIARKGLHPNSCSLIISSVFTNPKYRKMGFVAVLLTWIINFYETGSFETPSGYTIGETIANGEAQKYIDTIIPKEMRDHNRVHWTLNSIVGEFYSKFGFIPCRNMTWLEISDESVNAAGDFTNFKPITKEEQFLTEADLKTYYFGDKYGFQVPTDEKYQNLAQEDSQIETTVSRLDSYINLQSDKITNPDALRNIGLQINNGNEETIVFVTPFFLSGMLVVQRIYTSVTDKDIFKKHWERISQFIFSYAQNYWKQLDYLEFSHKSIFMADADFICASNVISRDEWINLVVSSHGWANKGADMLLPMIRSWKEERKDLVIANNGFLGFM</sequence>
<proteinExistence type="predicted"/>
<protein>
    <submittedName>
        <fullName evidence="1">Uncharacterized protein</fullName>
    </submittedName>
</protein>
<dbReference type="EMBL" id="SELW01000117">
    <property type="protein sequence ID" value="TID30842.1"/>
    <property type="molecule type" value="Genomic_DNA"/>
</dbReference>